<accession>A0A420EQ33</accession>
<evidence type="ECO:0000256" key="2">
    <source>
        <dbReference type="SAM" id="SignalP"/>
    </source>
</evidence>
<gene>
    <name evidence="3" type="ORF">D6851_04740</name>
</gene>
<keyword evidence="4" id="KW-1185">Reference proteome</keyword>
<dbReference type="Gene3D" id="2.50.20.10">
    <property type="entry name" value="Lipoprotein localisation LolA/LolB/LppX"/>
    <property type="match status" value="1"/>
</dbReference>
<dbReference type="PANTHER" id="PTHR35869">
    <property type="entry name" value="OUTER-MEMBRANE LIPOPROTEIN CARRIER PROTEIN"/>
    <property type="match status" value="1"/>
</dbReference>
<dbReference type="OrthoDB" id="9800501at2"/>
<dbReference type="Pfam" id="PF03548">
    <property type="entry name" value="LolA"/>
    <property type="match status" value="1"/>
</dbReference>
<dbReference type="EMBL" id="RAPF01000002">
    <property type="protein sequence ID" value="RKF22771.1"/>
    <property type="molecule type" value="Genomic_DNA"/>
</dbReference>
<dbReference type="InterPro" id="IPR004564">
    <property type="entry name" value="OM_lipoprot_carrier_LolA-like"/>
</dbReference>
<comment type="caution">
    <text evidence="3">The sequence shown here is derived from an EMBL/GenBank/DDBJ whole genome shotgun (WGS) entry which is preliminary data.</text>
</comment>
<organism evidence="3 4">
    <name type="scientific">Altericroceibacterium spongiae</name>
    <dbReference type="NCBI Taxonomy" id="2320269"/>
    <lineage>
        <taxon>Bacteria</taxon>
        <taxon>Pseudomonadati</taxon>
        <taxon>Pseudomonadota</taxon>
        <taxon>Alphaproteobacteria</taxon>
        <taxon>Sphingomonadales</taxon>
        <taxon>Erythrobacteraceae</taxon>
        <taxon>Altericroceibacterium</taxon>
    </lineage>
</organism>
<name>A0A420EQ33_9SPHN</name>
<keyword evidence="1 2" id="KW-0732">Signal</keyword>
<protein>
    <submittedName>
        <fullName evidence="3">Outer membrane lipoprotein carrier protein LolA</fullName>
    </submittedName>
</protein>
<sequence length="208" mass="22935">MMAGLLAFALPVAVVAPADTAMAANDDAQLDKAVTALRAISTMKADFTQTDRSGQVVRGELTLKRPGKIRFEYEDAVNMLIVSNGKVFTLVDYDVRQVERWPISKSPLGALLDPERDVRQYGTVQPTGDSNVISVQVRDPKKPEFGTITLIFVRDSSAPGGYKLASWVALDSQNKRTTVRLDNQRYGVSVKDSAFTYKDPRPSSRRPK</sequence>
<dbReference type="SUPFAM" id="SSF89392">
    <property type="entry name" value="Prokaryotic lipoproteins and lipoprotein localization factors"/>
    <property type="match status" value="1"/>
</dbReference>
<dbReference type="Proteomes" id="UP000284395">
    <property type="component" value="Unassembled WGS sequence"/>
</dbReference>
<proteinExistence type="predicted"/>
<feature type="chain" id="PRO_5019053739" evidence="2">
    <location>
        <begin position="24"/>
        <end position="208"/>
    </location>
</feature>
<keyword evidence="3" id="KW-0449">Lipoprotein</keyword>
<evidence type="ECO:0000313" key="4">
    <source>
        <dbReference type="Proteomes" id="UP000284395"/>
    </source>
</evidence>
<dbReference type="AlphaFoldDB" id="A0A420EQ33"/>
<feature type="signal peptide" evidence="2">
    <location>
        <begin position="1"/>
        <end position="23"/>
    </location>
</feature>
<reference evidence="3 4" key="1">
    <citation type="submission" date="2018-09" db="EMBL/GenBank/DDBJ databases">
        <title>Altererythrobacter spongiae sp. nov., isolated from a marine sponge.</title>
        <authorList>
            <person name="Zhuang L."/>
            <person name="Luo L."/>
        </authorList>
    </citation>
    <scope>NUCLEOTIDE SEQUENCE [LARGE SCALE GENOMIC DNA]</scope>
    <source>
        <strain evidence="3 4">HN-Y73</strain>
    </source>
</reference>
<dbReference type="PANTHER" id="PTHR35869:SF1">
    <property type="entry name" value="OUTER-MEMBRANE LIPOPROTEIN CARRIER PROTEIN"/>
    <property type="match status" value="1"/>
</dbReference>
<dbReference type="CDD" id="cd16325">
    <property type="entry name" value="LolA"/>
    <property type="match status" value="1"/>
</dbReference>
<dbReference type="InterPro" id="IPR029046">
    <property type="entry name" value="LolA/LolB/LppX"/>
</dbReference>
<evidence type="ECO:0000313" key="3">
    <source>
        <dbReference type="EMBL" id="RKF22771.1"/>
    </source>
</evidence>
<evidence type="ECO:0000256" key="1">
    <source>
        <dbReference type="ARBA" id="ARBA00022729"/>
    </source>
</evidence>